<feature type="transmembrane region" description="Helical" evidence="1">
    <location>
        <begin position="12"/>
        <end position="32"/>
    </location>
</feature>
<dbReference type="AlphaFoldDB" id="K2FGP0"/>
<accession>K2FGP0</accession>
<organism evidence="2">
    <name type="scientific">uncultured bacterium</name>
    <name type="common">gcode 4</name>
    <dbReference type="NCBI Taxonomy" id="1234023"/>
    <lineage>
        <taxon>Bacteria</taxon>
        <taxon>environmental samples</taxon>
    </lineage>
</organism>
<gene>
    <name evidence="2" type="ORF">ACD_2C00009G0001</name>
</gene>
<keyword evidence="1" id="KW-0472">Membrane</keyword>
<sequence length="84" mass="10388">MKKKIYIISTMAFLSILISIILMLSLLLLMRFEILDKSILYGFFIMNSWILYISCVAWVLLGYRLWNFWWKWIYIDKKHRKFNK</sequence>
<reference evidence="2" key="1">
    <citation type="journal article" date="2012" name="Science">
        <title>Fermentation, hydrogen, and sulfur metabolism in multiple uncultivated bacterial phyla.</title>
        <authorList>
            <person name="Wrighton K.C."/>
            <person name="Thomas B.C."/>
            <person name="Sharon I."/>
            <person name="Miller C.S."/>
            <person name="Castelle C.J."/>
            <person name="VerBerkmoes N.C."/>
            <person name="Wilkins M.J."/>
            <person name="Hettich R.L."/>
            <person name="Lipton M.S."/>
            <person name="Williams K.H."/>
            <person name="Long P.E."/>
            <person name="Banfield J.F."/>
        </authorList>
    </citation>
    <scope>NUCLEOTIDE SEQUENCE [LARGE SCALE GENOMIC DNA]</scope>
</reference>
<proteinExistence type="predicted"/>
<name>K2FGP0_9BACT</name>
<evidence type="ECO:0000313" key="2">
    <source>
        <dbReference type="EMBL" id="EKE30316.1"/>
    </source>
</evidence>
<comment type="caution">
    <text evidence="2">The sequence shown here is derived from an EMBL/GenBank/DDBJ whole genome shotgun (WGS) entry which is preliminary data.</text>
</comment>
<feature type="transmembrane region" description="Helical" evidence="1">
    <location>
        <begin position="38"/>
        <end position="61"/>
    </location>
</feature>
<protein>
    <submittedName>
        <fullName evidence="2">Uncharacterized protein</fullName>
    </submittedName>
</protein>
<evidence type="ECO:0000256" key="1">
    <source>
        <dbReference type="SAM" id="Phobius"/>
    </source>
</evidence>
<dbReference type="EMBL" id="AMFJ01000009">
    <property type="protein sequence ID" value="EKE30316.1"/>
    <property type="molecule type" value="Genomic_DNA"/>
</dbReference>
<keyword evidence="1" id="KW-0812">Transmembrane</keyword>
<keyword evidence="1" id="KW-1133">Transmembrane helix</keyword>